<keyword evidence="4" id="KW-0272">Extracellular matrix</keyword>
<dbReference type="FunFam" id="2.10.25.10:FF:000115">
    <property type="entry name" value="latent-transforming growth factor beta-binding protein 4 isoform X2"/>
    <property type="match status" value="1"/>
</dbReference>
<feature type="region of interest" description="Disordered" evidence="22">
    <location>
        <begin position="708"/>
        <end position="735"/>
    </location>
</feature>
<evidence type="ECO:0000256" key="18">
    <source>
        <dbReference type="ARBA" id="ARBA00064273"/>
    </source>
</evidence>
<gene>
    <name evidence="25" type="ORF">NDU88_005594</name>
</gene>
<keyword evidence="9" id="KW-0677">Repeat</keyword>
<comment type="caution">
    <text evidence="21">Lacks conserved residue(s) required for the propagation of feature annotation.</text>
</comment>
<dbReference type="PROSITE" id="PS50026">
    <property type="entry name" value="EGF_3"/>
    <property type="match status" value="11"/>
</dbReference>
<dbReference type="InterPro" id="IPR000742">
    <property type="entry name" value="EGF"/>
</dbReference>
<dbReference type="PROSITE" id="PS51364">
    <property type="entry name" value="TB"/>
    <property type="match status" value="4"/>
</dbReference>
<dbReference type="InterPro" id="IPR017878">
    <property type="entry name" value="TB_dom"/>
</dbReference>
<dbReference type="Gene3D" id="2.10.25.10">
    <property type="entry name" value="Laminin"/>
    <property type="match status" value="21"/>
</dbReference>
<dbReference type="PROSITE" id="PS01186">
    <property type="entry name" value="EGF_2"/>
    <property type="match status" value="10"/>
</dbReference>
<dbReference type="InterPro" id="IPR009030">
    <property type="entry name" value="Growth_fac_rcpt_cys_sf"/>
</dbReference>
<keyword evidence="11" id="KW-0325">Glycoprotein</keyword>
<keyword evidence="12" id="KW-0340">Growth factor binding</keyword>
<feature type="compositionally biased region" description="Basic and acidic residues" evidence="22">
    <location>
        <begin position="665"/>
        <end position="684"/>
    </location>
</feature>
<keyword evidence="7" id="KW-0358">Heparin-binding</keyword>
<feature type="domain" description="EGF-like" evidence="23">
    <location>
        <begin position="25"/>
        <end position="57"/>
    </location>
</feature>
<dbReference type="FunFam" id="2.10.25.10:FF:000014">
    <property type="entry name" value="Latent-transforming growth factor beta-binding protein 3"/>
    <property type="match status" value="1"/>
</dbReference>
<dbReference type="PROSITE" id="PS00010">
    <property type="entry name" value="ASX_HYDROXYL"/>
    <property type="match status" value="12"/>
</dbReference>
<feature type="domain" description="EGF-like" evidence="23">
    <location>
        <begin position="1010"/>
        <end position="1051"/>
    </location>
</feature>
<feature type="domain" description="TB" evidence="24">
    <location>
        <begin position="447"/>
        <end position="487"/>
    </location>
</feature>
<protein>
    <recommendedName>
        <fullName evidence="20">Latent-transforming growth factor beta-binding protein 2</fullName>
    </recommendedName>
    <alternativeName>
        <fullName evidence="19">Latent-transforming growth factor beta-binding protein 4</fullName>
    </alternativeName>
</protein>
<feature type="disulfide bond" evidence="21">
    <location>
        <begin position="29"/>
        <end position="39"/>
    </location>
</feature>
<evidence type="ECO:0000256" key="5">
    <source>
        <dbReference type="ARBA" id="ARBA00022536"/>
    </source>
</evidence>
<comment type="similarity">
    <text evidence="14">Belongs to the LTBP family.</text>
</comment>
<feature type="domain" description="EGF-like" evidence="23">
    <location>
        <begin position="801"/>
        <end position="842"/>
    </location>
</feature>
<evidence type="ECO:0000256" key="21">
    <source>
        <dbReference type="PROSITE-ProRule" id="PRU00076"/>
    </source>
</evidence>
<feature type="disulfide bond" evidence="21">
    <location>
        <begin position="320"/>
        <end position="329"/>
    </location>
</feature>
<dbReference type="InterPro" id="IPR049883">
    <property type="entry name" value="NOTCH1_EGF-like"/>
</dbReference>
<evidence type="ECO:0000256" key="7">
    <source>
        <dbReference type="ARBA" id="ARBA00022674"/>
    </source>
</evidence>
<feature type="domain" description="TB" evidence="24">
    <location>
        <begin position="1379"/>
        <end position="1433"/>
    </location>
</feature>
<evidence type="ECO:0000313" key="25">
    <source>
        <dbReference type="EMBL" id="KAJ1108212.1"/>
    </source>
</evidence>
<evidence type="ECO:0000259" key="23">
    <source>
        <dbReference type="PROSITE" id="PS50026"/>
    </source>
</evidence>
<dbReference type="InterPro" id="IPR001881">
    <property type="entry name" value="EGF-like_Ca-bd_dom"/>
</dbReference>
<evidence type="ECO:0000256" key="4">
    <source>
        <dbReference type="ARBA" id="ARBA00022530"/>
    </source>
</evidence>
<dbReference type="SUPFAM" id="SSF57196">
    <property type="entry name" value="EGF/Laminin"/>
    <property type="match status" value="6"/>
</dbReference>
<comment type="similarity">
    <text evidence="2">Belongs to the fibulin family.</text>
</comment>
<dbReference type="Pfam" id="PF12661">
    <property type="entry name" value="hEGF"/>
    <property type="match status" value="1"/>
</dbReference>
<dbReference type="GO" id="GO:0031012">
    <property type="term" value="C:extracellular matrix"/>
    <property type="evidence" value="ECO:0007669"/>
    <property type="project" value="UniProtKB-ARBA"/>
</dbReference>
<dbReference type="GO" id="GO:0005509">
    <property type="term" value="F:calcium ion binding"/>
    <property type="evidence" value="ECO:0007669"/>
    <property type="project" value="InterPro"/>
</dbReference>
<dbReference type="CDD" id="cd00054">
    <property type="entry name" value="EGF_CA"/>
    <property type="match status" value="13"/>
</dbReference>
<evidence type="ECO:0000256" key="17">
    <source>
        <dbReference type="ARBA" id="ARBA00062144"/>
    </source>
</evidence>
<evidence type="ECO:0000256" key="19">
    <source>
        <dbReference type="ARBA" id="ARBA00072995"/>
    </source>
</evidence>
<dbReference type="InterPro" id="IPR036773">
    <property type="entry name" value="TB_dom_sf"/>
</dbReference>
<feature type="domain" description="TB" evidence="24">
    <location>
        <begin position="1543"/>
        <end position="1596"/>
    </location>
</feature>
<feature type="domain" description="EGF-like" evidence="23">
    <location>
        <begin position="1052"/>
        <end position="1093"/>
    </location>
</feature>
<comment type="subunit">
    <text evidence="17">Forms part of the large latent transforming growth factor beta precursor complex; removal is essential for activation of complex. Interacts with SDC4. Interacts (via C-terminal domain) with FBN1 (via N-terminal domain) in a Ca(+2)-dependent manner.</text>
</comment>
<dbReference type="FunFam" id="3.90.290.10:FF:000001">
    <property type="entry name" value="Latent-transforming growth factor beta-binding protein 3 isoform 1"/>
    <property type="match status" value="1"/>
</dbReference>
<dbReference type="Gene3D" id="3.90.290.10">
    <property type="entry name" value="TGF-beta binding (TB) domain"/>
    <property type="match status" value="4"/>
</dbReference>
<dbReference type="GO" id="GO:0019838">
    <property type="term" value="F:growth factor binding"/>
    <property type="evidence" value="ECO:0007669"/>
    <property type="project" value="UniProtKB-KW"/>
</dbReference>
<evidence type="ECO:0000256" key="8">
    <source>
        <dbReference type="ARBA" id="ARBA00022729"/>
    </source>
</evidence>
<keyword evidence="26" id="KW-1185">Reference proteome</keyword>
<dbReference type="FunFam" id="2.10.25.10:FF:000194">
    <property type="entry name" value="Latent transforming growth factor beta binding protein 2"/>
    <property type="match status" value="1"/>
</dbReference>
<keyword evidence="13" id="KW-0379">Hydroxylation</keyword>
<dbReference type="PANTHER" id="PTHR24050:SF27">
    <property type="entry name" value="FIBRILLIN-1"/>
    <property type="match status" value="1"/>
</dbReference>
<keyword evidence="3" id="KW-0964">Secreted</keyword>
<feature type="disulfide bond" evidence="21">
    <location>
        <begin position="47"/>
        <end position="56"/>
    </location>
</feature>
<comment type="subcellular location">
    <subcellularLocation>
        <location evidence="1">Secreted</location>
        <location evidence="1">Extracellular space</location>
        <location evidence="1">Extracellular matrix</location>
    </subcellularLocation>
</comment>
<proteinExistence type="inferred from homology"/>
<dbReference type="SUPFAM" id="SSF57581">
    <property type="entry name" value="TB module/8-cys domain"/>
    <property type="match status" value="4"/>
</dbReference>
<dbReference type="InterPro" id="IPR018097">
    <property type="entry name" value="EGF_Ca-bd_CS"/>
</dbReference>
<evidence type="ECO:0000256" key="11">
    <source>
        <dbReference type="ARBA" id="ARBA00023180"/>
    </source>
</evidence>
<dbReference type="FunFam" id="3.90.290.10:FF:000017">
    <property type="entry name" value="latent-transforming growth factor beta-binding protein 4 isoform X2"/>
    <property type="match status" value="1"/>
</dbReference>
<feature type="compositionally biased region" description="Polar residues" evidence="22">
    <location>
        <begin position="1737"/>
        <end position="1751"/>
    </location>
</feature>
<feature type="compositionally biased region" description="Low complexity" evidence="22">
    <location>
        <begin position="1655"/>
        <end position="1666"/>
    </location>
</feature>
<comment type="caution">
    <text evidence="25">The sequence shown here is derived from an EMBL/GenBank/DDBJ whole genome shotgun (WGS) entry which is preliminary data.</text>
</comment>
<dbReference type="InterPro" id="IPR000152">
    <property type="entry name" value="EGF-type_Asp/Asn_hydroxyl_site"/>
</dbReference>
<dbReference type="Proteomes" id="UP001066276">
    <property type="component" value="Chromosome 9"/>
</dbReference>
<reference evidence="25" key="1">
    <citation type="journal article" date="2022" name="bioRxiv">
        <title>Sequencing and chromosome-scale assembly of the giantPleurodeles waltlgenome.</title>
        <authorList>
            <person name="Brown T."/>
            <person name="Elewa A."/>
            <person name="Iarovenko S."/>
            <person name="Subramanian E."/>
            <person name="Araus A.J."/>
            <person name="Petzold A."/>
            <person name="Susuki M."/>
            <person name="Suzuki K.-i.T."/>
            <person name="Hayashi T."/>
            <person name="Toyoda A."/>
            <person name="Oliveira C."/>
            <person name="Osipova E."/>
            <person name="Leigh N.D."/>
            <person name="Simon A."/>
            <person name="Yun M.H."/>
        </authorList>
    </citation>
    <scope>NUCLEOTIDE SEQUENCE</scope>
    <source>
        <strain evidence="25">20211129_DDA</strain>
        <tissue evidence="25">Liver</tissue>
    </source>
</reference>
<dbReference type="FunFam" id="3.90.290.10:FF:000004">
    <property type="entry name" value="latent-transforming growth factor beta-binding protein 1 isoform X1"/>
    <property type="match status" value="1"/>
</dbReference>
<feature type="domain" description="EGF-like" evidence="23">
    <location>
        <begin position="1223"/>
        <end position="1264"/>
    </location>
</feature>
<keyword evidence="8" id="KW-0732">Signal</keyword>
<feature type="disulfide bond" evidence="21">
    <location>
        <begin position="302"/>
        <end position="312"/>
    </location>
</feature>
<keyword evidence="6" id="KW-0597">Phosphoprotein</keyword>
<sequence>MINPNQCGEQCCPGWSVAPKSGKCTKAICTPKCKNKGLCKAPQFCVCKPGFEGQRCEHRTDSVPQNMESPSIVRTPVMPPLLAPSSAGMTEETISNSLNVIPIQAVSSTDSTLSCRHCLKNTTPNTIFTNPGGLTTGLVTVKPTLQQKETDGSDEKSNSSTKFLEPNKKQTSVRWQPLTLQELQSVLQRKSGGPLDKMALLLTKHLESQQGKLPLSGVKEKSRSRKTVRTPRGEYTIEEDHSLPAANQSQGERVKVMFTPMICKVHCQGGRCANHCERGNMTTVYSGEGTGQGSAGFRVFLCPSLCKNGGVCIKKDQCLCPPTFTGKFCQIPVSSSEGSRTGRAPVLRTSASDLEQSMTKTVYTLPLSNHQPEHTGAASIVKVHVQHPPEASVRIHQVERVAEHEEQSSPGREMSRNALTASRRTLYSVQAQSSPNNNGYTESSGFGYCFRQLNNGQCASPLPGLRTQEICCRSSGIAWGVHDCLPCDGYQGNIAVGRSDLQCPKGYEQINGSCVDIDECQEPGLCQNGDCTNTRGSYSCLCKAGYLLDSSRSSCISQHVISEAKGPCYRILRDGGCSLPILRNITKQICCCSRVGKAWGKSCERCPAHGSDDFKEICPAGPGYHYSAADLKFNTRFLGHDPPRVPIHRPVAPRPPTQAPPAKDVTVHEDRRPGRPVVPEERRPIRPAAPVFTEDRTRDAAEDLRPVRPPITEDRRPVRPAVPEERRPVRPGVPEERRPLFPAVLSPTARSPLITPAPETNVCELNPQICGPGRCVARQGSYTCVCNNGFWLSTQGTHCIDVDECRQSPRPCLNGRCENTVGSYRCACAPGFRANAQGTECSDIDECTGSQPPCGNGRCENTAGSFRCLCPVGFVLNPQGTSCIDVDECRQSSRRSCLNGRCENTVGSFLCVCSAGFKSNTQGTECHDIDECRQSPRPCGSGRCENTAGSFRCVCPAGFRLNIQEAECVDINECESPVTCGGQECVNTVGSFQCRSCRPGYRLQNRRCIDINECQNEAVCGSSGRCINTDGSYRCDCKAGYQLSSEGVKCTDINECLESEYCFPQGECLNTEGSYSCLCAEGYTTTPDGTNCIDKDECRQGGVCRGGRCTNTEGSFDCTCQTGFKASEDKAACVDVDECLDSVVSPCGTQRCENTPGSYKCLSRCETGYRLTASGGCVDIDECVEYGVALCGLRACENTIGSYNCVTNCDPGYQLTPAGECADINECQNRSICGEHAMCQNLVGSFQCLCDQGYERAQDGRQCIDINECQNRSLCGEHSMCQNLVGSFQCLCDQGYEGTQDGRQCVDMNECQTLHGVCGMAQCENVEGSFLCICPNSNEEFDPMTGKCIRPTSVARPLPPGRPGPPITGSGVVSIGGLKECFYNLDDAKVCENILARNISWEHCCCSIGEGWGTNCKIQPCPKPDTDDYLSLCPGGPGYLSGSQGYKDADECALFGTQVCKGGVCLNTIPGYSCYCSNGYYYDVHRLECIDNDECLDEEACVGGDCVNTIGSYYCRCEPPLILDGSERRCVTNTSQTQDDSLAYCWQSVGPDLVCSRPLLDRQTTYTECCCLYGEAWGMNCALCPTRDSDDFEALCNYLRPPAYGPAGPSDPYEFPEYGPPYNVPYAPDPYAIPPPLRPRDGIRPGYESYPLGADDGYGSRSGTSYGRRDSLYSRPSYEASDFDSDLPYVEPSEEDGRVPYRRQEPGYDTSSLTFGTRYRPRSASSDPGFGSEDTRSSQPWRYQTRDTGSFPTFPDRPRSLSETYEGRYEQFEGLQAEECGILNGCENGRCIRVPEGYTCDCYDGYRLDMTRMACVDINECDEAEDLSVLCINGQCRNTDGSYECACNRGYVMSRQRNFCIPSRP</sequence>
<feature type="region of interest" description="Disordered" evidence="22">
    <location>
        <begin position="145"/>
        <end position="171"/>
    </location>
</feature>
<comment type="function">
    <text evidence="16">May play an integral structural role in elastic-fiber architectural organization and/or assembly.</text>
</comment>
<feature type="compositionally biased region" description="Basic and acidic residues" evidence="22">
    <location>
        <begin position="1695"/>
        <end position="1706"/>
    </location>
</feature>
<feature type="domain" description="EGF-like" evidence="23">
    <location>
        <begin position="843"/>
        <end position="879"/>
    </location>
</feature>
<evidence type="ECO:0000256" key="22">
    <source>
        <dbReference type="SAM" id="MobiDB-lite"/>
    </source>
</evidence>
<dbReference type="FunFam" id="2.10.25.10:FF:000046">
    <property type="entry name" value="Latent-transforming growth factor beta-binding protein 1 isoform x2"/>
    <property type="match status" value="1"/>
</dbReference>
<name>A0AAV7N100_PLEWA</name>
<evidence type="ECO:0000259" key="24">
    <source>
        <dbReference type="PROSITE" id="PS51364"/>
    </source>
</evidence>
<feature type="domain" description="EGF-like" evidence="23">
    <location>
        <begin position="928"/>
        <end position="965"/>
    </location>
</feature>
<feature type="domain" description="EGF-like" evidence="23">
    <location>
        <begin position="298"/>
        <end position="330"/>
    </location>
</feature>
<dbReference type="FunFam" id="2.10.25.10:FF:000005">
    <property type="entry name" value="Fibrillin 2"/>
    <property type="match status" value="1"/>
</dbReference>
<dbReference type="InterPro" id="IPR026823">
    <property type="entry name" value="cEGF"/>
</dbReference>
<dbReference type="SMART" id="SM00179">
    <property type="entry name" value="EGF_CA"/>
    <property type="match status" value="19"/>
</dbReference>
<dbReference type="FunFam" id="2.10.25.10:FF:000017">
    <property type="entry name" value="latent-transforming growth factor beta-binding protein 4 isoform X1"/>
    <property type="match status" value="7"/>
</dbReference>
<evidence type="ECO:0000256" key="14">
    <source>
        <dbReference type="ARBA" id="ARBA00038081"/>
    </source>
</evidence>
<accession>A0AAV7N100</accession>
<dbReference type="InterPro" id="IPR052235">
    <property type="entry name" value="Nephronectin_domain"/>
</dbReference>
<comment type="subunit">
    <text evidence="18">Forms part of the large latent transforming growth factor beta precursor complex; removal is essential for activation of complex. Interacts with LTBP1 and TGFB1. Interacts with EFEMP2; this interaction promotes fibrillar deposition of EFEMP2.</text>
</comment>
<dbReference type="SUPFAM" id="SSF57184">
    <property type="entry name" value="Growth factor receptor domain"/>
    <property type="match status" value="5"/>
</dbReference>
<evidence type="ECO:0000256" key="10">
    <source>
        <dbReference type="ARBA" id="ARBA00023157"/>
    </source>
</evidence>
<dbReference type="InterPro" id="IPR013032">
    <property type="entry name" value="EGF-like_CS"/>
</dbReference>
<dbReference type="FunFam" id="2.10.25.10:FF:000024">
    <property type="entry name" value="Putative latent-transforming growth factor beta-binding protein 2"/>
    <property type="match status" value="1"/>
</dbReference>
<keyword evidence="5 21" id="KW-0245">EGF-like domain</keyword>
<dbReference type="Pfam" id="PF12662">
    <property type="entry name" value="cEGF"/>
    <property type="match status" value="1"/>
</dbReference>
<evidence type="ECO:0000256" key="15">
    <source>
        <dbReference type="ARBA" id="ARBA00057882"/>
    </source>
</evidence>
<dbReference type="PROSITE" id="PS01187">
    <property type="entry name" value="EGF_CA"/>
    <property type="match status" value="8"/>
</dbReference>
<evidence type="ECO:0000256" key="6">
    <source>
        <dbReference type="ARBA" id="ARBA00022553"/>
    </source>
</evidence>
<feature type="compositionally biased region" description="Basic and acidic residues" evidence="22">
    <location>
        <begin position="148"/>
        <end position="157"/>
    </location>
</feature>
<evidence type="ECO:0000256" key="3">
    <source>
        <dbReference type="ARBA" id="ARBA00022525"/>
    </source>
</evidence>
<dbReference type="GO" id="GO:0008201">
    <property type="term" value="F:heparin binding"/>
    <property type="evidence" value="ECO:0007669"/>
    <property type="project" value="UniProtKB-KW"/>
</dbReference>
<feature type="region of interest" description="Disordered" evidence="22">
    <location>
        <begin position="1632"/>
        <end position="1759"/>
    </location>
</feature>
<feature type="domain" description="EGF-like" evidence="23">
    <location>
        <begin position="1265"/>
        <end position="1306"/>
    </location>
</feature>
<dbReference type="FunFam" id="2.10.25.10:FF:000056">
    <property type="entry name" value="Latent-transforming growth factor beta-binding protein 3 isoform 2"/>
    <property type="match status" value="1"/>
</dbReference>
<dbReference type="FunFam" id="2.10.25.10:FF:000160">
    <property type="entry name" value="latent-transforming growth factor beta-binding protein 4 isoform X2"/>
    <property type="match status" value="1"/>
</dbReference>
<feature type="domain" description="TB" evidence="24">
    <location>
        <begin position="566"/>
        <end position="618"/>
    </location>
</feature>
<dbReference type="PANTHER" id="PTHR24050">
    <property type="entry name" value="PA14 DOMAIN-CONTAINING PROTEIN"/>
    <property type="match status" value="1"/>
</dbReference>
<evidence type="ECO:0000256" key="12">
    <source>
        <dbReference type="ARBA" id="ARBA00023183"/>
    </source>
</evidence>
<feature type="region of interest" description="Disordered" evidence="22">
    <location>
        <begin position="649"/>
        <end position="684"/>
    </location>
</feature>
<dbReference type="SMART" id="SM00181">
    <property type="entry name" value="EGF"/>
    <property type="match status" value="21"/>
</dbReference>
<evidence type="ECO:0000256" key="20">
    <source>
        <dbReference type="ARBA" id="ARBA00072997"/>
    </source>
</evidence>
<organism evidence="25 26">
    <name type="scientific">Pleurodeles waltl</name>
    <name type="common">Iberian ribbed newt</name>
    <dbReference type="NCBI Taxonomy" id="8319"/>
    <lineage>
        <taxon>Eukaryota</taxon>
        <taxon>Metazoa</taxon>
        <taxon>Chordata</taxon>
        <taxon>Craniata</taxon>
        <taxon>Vertebrata</taxon>
        <taxon>Euteleostomi</taxon>
        <taxon>Amphibia</taxon>
        <taxon>Batrachia</taxon>
        <taxon>Caudata</taxon>
        <taxon>Salamandroidea</taxon>
        <taxon>Salamandridae</taxon>
        <taxon>Pleurodelinae</taxon>
        <taxon>Pleurodeles</taxon>
    </lineage>
</organism>
<evidence type="ECO:0000256" key="2">
    <source>
        <dbReference type="ARBA" id="ARBA00006127"/>
    </source>
</evidence>
<feature type="domain" description="EGF-like" evidence="23">
    <location>
        <begin position="516"/>
        <end position="552"/>
    </location>
</feature>
<evidence type="ECO:0000256" key="16">
    <source>
        <dbReference type="ARBA" id="ARBA00058734"/>
    </source>
</evidence>
<feature type="domain" description="EGF-like" evidence="23">
    <location>
        <begin position="885"/>
        <end position="927"/>
    </location>
</feature>
<evidence type="ECO:0000256" key="9">
    <source>
        <dbReference type="ARBA" id="ARBA00022737"/>
    </source>
</evidence>
<dbReference type="FunFam" id="2.10.25.10:FF:000096">
    <property type="entry name" value="Putative fibrillin 2"/>
    <property type="match status" value="1"/>
</dbReference>
<dbReference type="EMBL" id="JANPWB010000013">
    <property type="protein sequence ID" value="KAJ1108212.1"/>
    <property type="molecule type" value="Genomic_DNA"/>
</dbReference>
<evidence type="ECO:0000313" key="26">
    <source>
        <dbReference type="Proteomes" id="UP001066276"/>
    </source>
</evidence>
<evidence type="ECO:0000256" key="13">
    <source>
        <dbReference type="ARBA" id="ARBA00023278"/>
    </source>
</evidence>
<keyword evidence="10 21" id="KW-1015">Disulfide bond</keyword>
<evidence type="ECO:0000256" key="1">
    <source>
        <dbReference type="ARBA" id="ARBA00004498"/>
    </source>
</evidence>
<dbReference type="Pfam" id="PF00683">
    <property type="entry name" value="TB"/>
    <property type="match status" value="3"/>
</dbReference>
<dbReference type="Pfam" id="PF07645">
    <property type="entry name" value="EGF_CA"/>
    <property type="match status" value="17"/>
</dbReference>
<dbReference type="PROSITE" id="PS00022">
    <property type="entry name" value="EGF_1"/>
    <property type="match status" value="2"/>
</dbReference>
<comment type="function">
    <text evidence="15">Key regulator of transforming growth factor beta (TGFB1, TGFB2 and TGFB3) that controls TGF-beta activation by maintaining it in a latent state during storage in extracellular space. Associates specifically via disulfide bonds with the Latency-associated peptide (LAP), which is the regulatory chain of TGF-beta, and regulates integrin-dependent activation of TGF-beta.</text>
</comment>